<gene>
    <name evidence="8" type="ORF">AAF712_010665</name>
</gene>
<reference evidence="8 9" key="1">
    <citation type="submission" date="2024-05" db="EMBL/GenBank/DDBJ databases">
        <title>A draft genome resource for the thread blight pathogen Marasmius tenuissimus strain MS-2.</title>
        <authorList>
            <person name="Yulfo-Soto G.E."/>
            <person name="Baruah I.K."/>
            <person name="Amoako-Attah I."/>
            <person name="Bukari Y."/>
            <person name="Meinhardt L.W."/>
            <person name="Bailey B.A."/>
            <person name="Cohen S.P."/>
        </authorList>
    </citation>
    <scope>NUCLEOTIDE SEQUENCE [LARGE SCALE GENOMIC DNA]</scope>
    <source>
        <strain evidence="8 9">MS-2</strain>
    </source>
</reference>
<keyword evidence="7" id="KW-0732">Signal</keyword>
<comment type="caution">
    <text evidence="8">The sequence shown here is derived from an EMBL/GenBank/DDBJ whole genome shotgun (WGS) entry which is preliminary data.</text>
</comment>
<evidence type="ECO:0000256" key="6">
    <source>
        <dbReference type="ARBA" id="ARBA00023049"/>
    </source>
</evidence>
<evidence type="ECO:0000256" key="4">
    <source>
        <dbReference type="ARBA" id="ARBA00022801"/>
    </source>
</evidence>
<sequence>MIFRTSVLLSLSALALGLARSDVKVSVNAVSSSVSSIDDIILTAVVSNPSDKDVRVLAFNNLLDDRPTRSFSVTKDGKKVTFTGIYATPDLSNELNWVTISAGQAVSVNHTVSNLYNFQPHGTGTYLFTPNAVFQTAVAEPPLIVEVVVEHDGDVSFRYLIPPSASLSTVTCRDPGRAQTLSNSLADAKSLAANTIADIKSNPNSITWNKFFGGNDRDEISNRFSLIAQDSGTRK</sequence>
<protein>
    <submittedName>
        <fullName evidence="8">Uncharacterized protein</fullName>
    </submittedName>
</protein>
<evidence type="ECO:0000313" key="8">
    <source>
        <dbReference type="EMBL" id="KAL0062453.1"/>
    </source>
</evidence>
<keyword evidence="6" id="KW-0482">Metalloprotease</keyword>
<evidence type="ECO:0000256" key="2">
    <source>
        <dbReference type="ARBA" id="ARBA00022670"/>
    </source>
</evidence>
<organism evidence="8 9">
    <name type="scientific">Marasmius tenuissimus</name>
    <dbReference type="NCBI Taxonomy" id="585030"/>
    <lineage>
        <taxon>Eukaryota</taxon>
        <taxon>Fungi</taxon>
        <taxon>Dikarya</taxon>
        <taxon>Basidiomycota</taxon>
        <taxon>Agaricomycotina</taxon>
        <taxon>Agaricomycetes</taxon>
        <taxon>Agaricomycetidae</taxon>
        <taxon>Agaricales</taxon>
        <taxon>Marasmiineae</taxon>
        <taxon>Marasmiaceae</taxon>
        <taxon>Marasmius</taxon>
    </lineage>
</organism>
<dbReference type="EMBL" id="JBBXMP010000104">
    <property type="protein sequence ID" value="KAL0062453.1"/>
    <property type="molecule type" value="Genomic_DNA"/>
</dbReference>
<keyword evidence="4" id="KW-0378">Hydrolase</keyword>
<evidence type="ECO:0000256" key="1">
    <source>
        <dbReference type="ARBA" id="ARBA00001947"/>
    </source>
</evidence>
<evidence type="ECO:0000256" key="3">
    <source>
        <dbReference type="ARBA" id="ARBA00022723"/>
    </source>
</evidence>
<name>A0ABR2ZM29_9AGAR</name>
<proteinExistence type="predicted"/>
<feature type="signal peptide" evidence="7">
    <location>
        <begin position="1"/>
        <end position="19"/>
    </location>
</feature>
<dbReference type="InterPro" id="IPR050414">
    <property type="entry name" value="Fungal_M35_metalloproteases"/>
</dbReference>
<evidence type="ECO:0000313" key="9">
    <source>
        <dbReference type="Proteomes" id="UP001437256"/>
    </source>
</evidence>
<evidence type="ECO:0000256" key="5">
    <source>
        <dbReference type="ARBA" id="ARBA00022833"/>
    </source>
</evidence>
<dbReference type="Gene3D" id="2.60.40.2970">
    <property type="match status" value="1"/>
</dbReference>
<accession>A0ABR2ZM29</accession>
<keyword evidence="9" id="KW-1185">Reference proteome</keyword>
<evidence type="ECO:0000256" key="7">
    <source>
        <dbReference type="SAM" id="SignalP"/>
    </source>
</evidence>
<keyword evidence="3" id="KW-0479">Metal-binding</keyword>
<feature type="chain" id="PRO_5045909480" evidence="7">
    <location>
        <begin position="20"/>
        <end position="235"/>
    </location>
</feature>
<dbReference type="PANTHER" id="PTHR37016">
    <property type="match status" value="1"/>
</dbReference>
<keyword evidence="2" id="KW-0645">Protease</keyword>
<dbReference type="PANTHER" id="PTHR37016:SF3">
    <property type="entry name" value="NEUTRAL PROTEASE 2-RELATED"/>
    <property type="match status" value="1"/>
</dbReference>
<dbReference type="Proteomes" id="UP001437256">
    <property type="component" value="Unassembled WGS sequence"/>
</dbReference>
<comment type="cofactor">
    <cofactor evidence="1">
        <name>Zn(2+)</name>
        <dbReference type="ChEBI" id="CHEBI:29105"/>
    </cofactor>
</comment>
<keyword evidence="5" id="KW-0862">Zinc</keyword>